<dbReference type="CDD" id="cd13963">
    <property type="entry name" value="PT_UbiA_2"/>
    <property type="match status" value="1"/>
</dbReference>
<gene>
    <name evidence="6" type="ORF">CARN3_0402</name>
</gene>
<dbReference type="InterPro" id="IPR000537">
    <property type="entry name" value="UbiA_prenyltransferase"/>
</dbReference>
<dbReference type="Pfam" id="PF01040">
    <property type="entry name" value="UbiA"/>
    <property type="match status" value="1"/>
</dbReference>
<dbReference type="Gene3D" id="3.40.50.1000">
    <property type="entry name" value="HAD superfamily/HAD-like"/>
    <property type="match status" value="1"/>
</dbReference>
<dbReference type="Pfam" id="PF12710">
    <property type="entry name" value="HAD"/>
    <property type="match status" value="1"/>
</dbReference>
<protein>
    <submittedName>
        <fullName evidence="6">Putative prenyltransferase</fullName>
    </submittedName>
</protein>
<proteinExistence type="predicted"/>
<feature type="transmembrane region" description="Helical" evidence="5">
    <location>
        <begin position="424"/>
        <end position="442"/>
    </location>
</feature>
<keyword evidence="4 5" id="KW-0472">Membrane</keyword>
<dbReference type="NCBIfam" id="NF006088">
    <property type="entry name" value="PRK08238.1"/>
    <property type="match status" value="1"/>
</dbReference>
<evidence type="ECO:0000256" key="4">
    <source>
        <dbReference type="ARBA" id="ARBA00023136"/>
    </source>
</evidence>
<keyword evidence="6" id="KW-0808">Transferase</keyword>
<dbReference type="AlphaFoldDB" id="E6PX18"/>
<comment type="subcellular location">
    <subcellularLocation>
        <location evidence="1">Membrane</location>
        <topology evidence="1">Multi-pass membrane protein</topology>
    </subcellularLocation>
</comment>
<organism evidence="6">
    <name type="scientific">mine drainage metagenome</name>
    <dbReference type="NCBI Taxonomy" id="410659"/>
    <lineage>
        <taxon>unclassified sequences</taxon>
        <taxon>metagenomes</taxon>
        <taxon>ecological metagenomes</taxon>
    </lineage>
</organism>
<keyword evidence="3 5" id="KW-1133">Transmembrane helix</keyword>
<dbReference type="InterPro" id="IPR039653">
    <property type="entry name" value="Prenyltransferase"/>
</dbReference>
<feature type="transmembrane region" description="Helical" evidence="5">
    <location>
        <begin position="294"/>
        <end position="312"/>
    </location>
</feature>
<reference evidence="6" key="1">
    <citation type="submission" date="2009-10" db="EMBL/GenBank/DDBJ databases">
        <title>Diversity of trophic interactions inside an arsenic-rich microbial ecosystem.</title>
        <authorList>
            <person name="Bertin P.N."/>
            <person name="Heinrich-Salmeron A."/>
            <person name="Pelletier E."/>
            <person name="Goulhen-Chollet F."/>
            <person name="Arsene-Ploetze F."/>
            <person name="Gallien S."/>
            <person name="Calteau A."/>
            <person name="Vallenet D."/>
            <person name="Casiot C."/>
            <person name="Chane-Woon-Ming B."/>
            <person name="Giloteaux L."/>
            <person name="Barakat M."/>
            <person name="Bonnefoy V."/>
            <person name="Bruneel O."/>
            <person name="Chandler M."/>
            <person name="Cleiss J."/>
            <person name="Duran R."/>
            <person name="Elbaz-Poulichet F."/>
            <person name="Fonknechten N."/>
            <person name="Lauga B."/>
            <person name="Mornico D."/>
            <person name="Ortet P."/>
            <person name="Schaeffer C."/>
            <person name="Siguier P."/>
            <person name="Alexander Thil Smith A."/>
            <person name="Van Dorsselaer A."/>
            <person name="Weissenbach J."/>
            <person name="Medigue C."/>
            <person name="Le Paslier D."/>
        </authorList>
    </citation>
    <scope>NUCLEOTIDE SEQUENCE</scope>
</reference>
<dbReference type="Gene3D" id="1.10.357.140">
    <property type="entry name" value="UbiA prenyltransferase"/>
    <property type="match status" value="1"/>
</dbReference>
<feature type="transmembrane region" description="Helical" evidence="5">
    <location>
        <begin position="265"/>
        <end position="288"/>
    </location>
</feature>
<dbReference type="PANTHER" id="PTHR11048:SF5">
    <property type="entry name" value="DECAPRENYL-PHOSPHATE PHOSPHORIBOSYLTRANSFERASE"/>
    <property type="match status" value="1"/>
</dbReference>
<feature type="transmembrane region" description="Helical" evidence="5">
    <location>
        <begin position="319"/>
        <end position="338"/>
    </location>
</feature>
<dbReference type="GO" id="GO:0005886">
    <property type="term" value="C:plasma membrane"/>
    <property type="evidence" value="ECO:0007669"/>
    <property type="project" value="TreeGrafter"/>
</dbReference>
<dbReference type="SUPFAM" id="SSF56784">
    <property type="entry name" value="HAD-like"/>
    <property type="match status" value="1"/>
</dbReference>
<evidence type="ECO:0000256" key="5">
    <source>
        <dbReference type="SAM" id="Phobius"/>
    </source>
</evidence>
<keyword evidence="2 5" id="KW-0812">Transmembrane</keyword>
<feature type="transmembrane region" description="Helical" evidence="5">
    <location>
        <begin position="225"/>
        <end position="244"/>
    </location>
</feature>
<dbReference type="GO" id="GO:0016765">
    <property type="term" value="F:transferase activity, transferring alkyl or aryl (other than methyl) groups"/>
    <property type="evidence" value="ECO:0007669"/>
    <property type="project" value="InterPro"/>
</dbReference>
<dbReference type="InterPro" id="IPR036412">
    <property type="entry name" value="HAD-like_sf"/>
</dbReference>
<feature type="transmembrane region" description="Helical" evidence="5">
    <location>
        <begin position="392"/>
        <end position="412"/>
    </location>
</feature>
<evidence type="ECO:0000256" key="2">
    <source>
        <dbReference type="ARBA" id="ARBA00022692"/>
    </source>
</evidence>
<dbReference type="GO" id="GO:0009247">
    <property type="term" value="P:glycolipid biosynthetic process"/>
    <property type="evidence" value="ECO:0007669"/>
    <property type="project" value="TreeGrafter"/>
</dbReference>
<dbReference type="PANTHER" id="PTHR11048">
    <property type="entry name" value="PRENYLTRANSFERASES"/>
    <property type="match status" value="1"/>
</dbReference>
<name>E6PX18_9ZZZZ</name>
<dbReference type="InterPro" id="IPR023214">
    <property type="entry name" value="HAD_sf"/>
</dbReference>
<evidence type="ECO:0000313" key="6">
    <source>
        <dbReference type="EMBL" id="CBH99477.1"/>
    </source>
</evidence>
<evidence type="ECO:0000256" key="1">
    <source>
        <dbReference type="ARBA" id="ARBA00004141"/>
    </source>
</evidence>
<evidence type="ECO:0000256" key="3">
    <source>
        <dbReference type="ARBA" id="ARBA00022989"/>
    </source>
</evidence>
<accession>E6PX18</accession>
<dbReference type="InterPro" id="IPR044878">
    <property type="entry name" value="UbiA_sf"/>
</dbReference>
<sequence length="479" mass="52801">MTQFIQPGSVATPLCVDLDGTLVKSDTLHDGLLKLARSQPWRLVLLLASLGRGKAFFKREVARIAGLDITRLPYNHAVLRFIEEQRAQGRRVYLTTGADSTLAGQVADHLGCFDAVLASDGTTNMTGNRKLASLQKRFGVFDYIGNARADLPVLAHSTRILVANPTLGLRWGLKATHLEIAERFEDRVALPWTLLKAFRVHQWAKNILLFLPLLLSHALTGDNIVAALVAFVCFSLVASANYIVNDLLDVEHDRHHAKKRLRPFAAGDISVPVGLGLAILLVAVSVSLLPLLPLNFAFWLLVYVVSTTVYSLGLKRVALIDVLMLSGLYTLRMLAGGAATETPISPWLASFAIFLFLSLAMVKRFSELENLREQGGSQSPGRGYQIADMEQIRSFGTASAYAAVVVFSLYITRPDVDALYHHANRLWLILPFMLYWLHRVWLMASRGELNEDPVIFAMRDRVSLALGASILLLAVLAAI</sequence>
<dbReference type="EMBL" id="CABN01000018">
    <property type="protein sequence ID" value="CBH99477.1"/>
    <property type="molecule type" value="Genomic_DNA"/>
</dbReference>
<comment type="caution">
    <text evidence="6">The sequence shown here is derived from an EMBL/GenBank/DDBJ whole genome shotgun (WGS) entry which is preliminary data.</text>
</comment>
<feature type="transmembrane region" description="Helical" evidence="5">
    <location>
        <begin position="344"/>
        <end position="362"/>
    </location>
</feature>
<feature type="transmembrane region" description="Helical" evidence="5">
    <location>
        <begin position="462"/>
        <end position="478"/>
    </location>
</feature>